<gene>
    <name evidence="1" type="ORF">GAB14E_0673</name>
</gene>
<protein>
    <submittedName>
        <fullName evidence="1">Uncharacterized protein</fullName>
    </submittedName>
</protein>
<name>A0A099KJK5_COLPS</name>
<accession>A0A099KJK5</accession>
<dbReference type="EMBL" id="JQEC01000044">
    <property type="protein sequence ID" value="KGJ91009.1"/>
    <property type="molecule type" value="Genomic_DNA"/>
</dbReference>
<dbReference type="Proteomes" id="UP000029868">
    <property type="component" value="Unassembled WGS sequence"/>
</dbReference>
<comment type="caution">
    <text evidence="1">The sequence shown here is derived from an EMBL/GenBank/DDBJ whole genome shotgun (WGS) entry which is preliminary data.</text>
</comment>
<organism evidence="1 2">
    <name type="scientific">Colwellia psychrerythraea</name>
    <name type="common">Vibrio psychroerythus</name>
    <dbReference type="NCBI Taxonomy" id="28229"/>
    <lineage>
        <taxon>Bacteria</taxon>
        <taxon>Pseudomonadati</taxon>
        <taxon>Pseudomonadota</taxon>
        <taxon>Gammaproteobacteria</taxon>
        <taxon>Alteromonadales</taxon>
        <taxon>Colwelliaceae</taxon>
        <taxon>Colwellia</taxon>
    </lineage>
</organism>
<dbReference type="AlphaFoldDB" id="A0A099KJK5"/>
<proteinExistence type="predicted"/>
<dbReference type="PATRIC" id="fig|28229.3.peg.3337"/>
<reference evidence="1 2" key="1">
    <citation type="submission" date="2014-08" db="EMBL/GenBank/DDBJ databases">
        <title>Genomic and Phenotypic Diversity of Colwellia psychrerythraea strains from Disparate Marine Basins.</title>
        <authorList>
            <person name="Techtmann S.M."/>
            <person name="Stelling S.C."/>
            <person name="Utturkar S.M."/>
            <person name="Alshibli N."/>
            <person name="Harris A."/>
            <person name="Brown S.D."/>
            <person name="Hazen T.C."/>
        </authorList>
    </citation>
    <scope>NUCLEOTIDE SEQUENCE [LARGE SCALE GENOMIC DNA]</scope>
    <source>
        <strain evidence="1 2">GAB14E</strain>
    </source>
</reference>
<evidence type="ECO:0000313" key="2">
    <source>
        <dbReference type="Proteomes" id="UP000029868"/>
    </source>
</evidence>
<sequence>MDIIMDNTNLERRHSSPCKSALLNQLTIPQQFASGILNTFGYNLAYIRDGHTNPLAILLCDSKVAVIDVDGDINTESNILIR</sequence>
<evidence type="ECO:0000313" key="1">
    <source>
        <dbReference type="EMBL" id="KGJ91009.1"/>
    </source>
</evidence>